<dbReference type="AlphaFoldDB" id="A0A0F9H3S6"/>
<reference evidence="1" key="1">
    <citation type="journal article" date="2015" name="Nature">
        <title>Complex archaea that bridge the gap between prokaryotes and eukaryotes.</title>
        <authorList>
            <person name="Spang A."/>
            <person name="Saw J.H."/>
            <person name="Jorgensen S.L."/>
            <person name="Zaremba-Niedzwiedzka K."/>
            <person name="Martijn J."/>
            <person name="Lind A.E."/>
            <person name="van Eijk R."/>
            <person name="Schleper C."/>
            <person name="Guy L."/>
            <person name="Ettema T.J."/>
        </authorList>
    </citation>
    <scope>NUCLEOTIDE SEQUENCE</scope>
</reference>
<organism evidence="1">
    <name type="scientific">marine sediment metagenome</name>
    <dbReference type="NCBI Taxonomy" id="412755"/>
    <lineage>
        <taxon>unclassified sequences</taxon>
        <taxon>metagenomes</taxon>
        <taxon>ecological metagenomes</taxon>
    </lineage>
</organism>
<proteinExistence type="predicted"/>
<protein>
    <submittedName>
        <fullName evidence="1">Uncharacterized protein</fullName>
    </submittedName>
</protein>
<comment type="caution">
    <text evidence="1">The sequence shown here is derived from an EMBL/GenBank/DDBJ whole genome shotgun (WGS) entry which is preliminary data.</text>
</comment>
<gene>
    <name evidence="1" type="ORF">LCGC14_2109930</name>
</gene>
<dbReference type="EMBL" id="LAZR01026051">
    <property type="protein sequence ID" value="KKL69937.1"/>
    <property type="molecule type" value="Genomic_DNA"/>
</dbReference>
<name>A0A0F9H3S6_9ZZZZ</name>
<accession>A0A0F9H3S6</accession>
<evidence type="ECO:0000313" key="1">
    <source>
        <dbReference type="EMBL" id="KKL69937.1"/>
    </source>
</evidence>
<sequence>MKKWVENPLLESTKEWLLPFIETDQLTVARALELAFSIGVLSMGPEYIKMKEKKLWETA</sequence>